<accession>A0A8K0V6X2</accession>
<feature type="transmembrane region" description="Helical" evidence="1">
    <location>
        <begin position="66"/>
        <end position="87"/>
    </location>
</feature>
<keyword evidence="1" id="KW-0812">Transmembrane</keyword>
<dbReference type="AlphaFoldDB" id="A0A8K0V6X2"/>
<keyword evidence="1" id="KW-0472">Membrane</keyword>
<protein>
    <submittedName>
        <fullName evidence="2">Uncharacterized protein</fullName>
    </submittedName>
</protein>
<keyword evidence="3" id="KW-1185">Reference proteome</keyword>
<evidence type="ECO:0000313" key="2">
    <source>
        <dbReference type="EMBL" id="MBL4916286.1"/>
    </source>
</evidence>
<proteinExistence type="predicted"/>
<dbReference type="Proteomes" id="UP000648908">
    <property type="component" value="Unassembled WGS sequence"/>
</dbReference>
<keyword evidence="1" id="KW-1133">Transmembrane helix</keyword>
<name>A0A8K0V6X2_9RHOB</name>
<dbReference type="EMBL" id="JAESVN010000001">
    <property type="protein sequence ID" value="MBL4916286.1"/>
    <property type="molecule type" value="Genomic_DNA"/>
</dbReference>
<sequence>MHMASVIFGGLLLLAVFALFGRLWGHDAAGAALGARWFIPVWVGVALVNMWVGVTRAGYSVAQELPILALVIAVPAVLALLLSLQLARG</sequence>
<feature type="transmembrane region" description="Helical" evidence="1">
    <location>
        <begin position="35"/>
        <end position="54"/>
    </location>
</feature>
<organism evidence="2 3">
    <name type="scientific">Szabonella alba</name>
    <dbReference type="NCBI Taxonomy" id="2804194"/>
    <lineage>
        <taxon>Bacteria</taxon>
        <taxon>Pseudomonadati</taxon>
        <taxon>Pseudomonadota</taxon>
        <taxon>Alphaproteobacteria</taxon>
        <taxon>Rhodobacterales</taxon>
        <taxon>Paracoccaceae</taxon>
        <taxon>Szabonella</taxon>
    </lineage>
</organism>
<evidence type="ECO:0000313" key="3">
    <source>
        <dbReference type="Proteomes" id="UP000648908"/>
    </source>
</evidence>
<dbReference type="RefSeq" id="WP_202686953.1">
    <property type="nucleotide sequence ID" value="NZ_JAESVN010000001.1"/>
</dbReference>
<comment type="caution">
    <text evidence="2">The sequence shown here is derived from an EMBL/GenBank/DDBJ whole genome shotgun (WGS) entry which is preliminary data.</text>
</comment>
<gene>
    <name evidence="2" type="ORF">JL811_03545</name>
</gene>
<reference evidence="2" key="1">
    <citation type="submission" date="2021-01" db="EMBL/GenBank/DDBJ databases">
        <title>Tabrizicola alba sp. nov. a motile alkaliphilic bacterium isolated from a soda lake.</title>
        <authorList>
            <person name="Szuroczki S."/>
            <person name="Abbaszade G."/>
            <person name="Schumann P."/>
            <person name="Toth E."/>
        </authorList>
    </citation>
    <scope>NUCLEOTIDE SEQUENCE</scope>
    <source>
        <strain evidence="2">DMG-N-6</strain>
    </source>
</reference>
<evidence type="ECO:0000256" key="1">
    <source>
        <dbReference type="SAM" id="Phobius"/>
    </source>
</evidence>